<dbReference type="InterPro" id="IPR000086">
    <property type="entry name" value="NUDIX_hydrolase_dom"/>
</dbReference>
<reference evidence="4 5" key="1">
    <citation type="journal article" date="2023" name="Int. J. Syst. Evol. Microbiol.">
        <title>Streptococcus sciuri sp. nov., Staphylococcus marylandisciuri sp. nov. and Staphylococcus americanisciuri sp. nov., isolated from faeces of eastern grey squirrel (Sciurus carolinensis).</title>
        <authorList>
            <person name="Volokhov D.V."/>
            <person name="Zagorodnyaya T.A."/>
            <person name="Furtak V.A."/>
            <person name="Nattanmai G."/>
            <person name="Randall L."/>
            <person name="Jose S."/>
            <person name="Gao Y."/>
            <person name="Eisenberg T."/>
            <person name="Delmonte P."/>
            <person name="Blom J."/>
            <person name="Mitchell K.K."/>
        </authorList>
    </citation>
    <scope>NUCLEOTIDE SEQUENCE [LARGE SCALE GENOMIC DNA]</scope>
    <source>
        <strain evidence="4 5">SQ8-PEA</strain>
    </source>
</reference>
<comment type="caution">
    <text evidence="4">The sequence shown here is derived from an EMBL/GenBank/DDBJ whole genome shotgun (WGS) entry which is preliminary data.</text>
</comment>
<dbReference type="SUPFAM" id="SSF55811">
    <property type="entry name" value="Nudix"/>
    <property type="match status" value="1"/>
</dbReference>
<protein>
    <submittedName>
        <fullName evidence="4">NUDIX domain-containing protein</fullName>
    </submittedName>
</protein>
<keyword evidence="2" id="KW-0378">Hydrolase</keyword>
<name>A0ABT2QSM6_9STAP</name>
<proteinExistence type="predicted"/>
<dbReference type="PANTHER" id="PTHR43046">
    <property type="entry name" value="GDP-MANNOSE MANNOSYL HYDROLASE"/>
    <property type="match status" value="1"/>
</dbReference>
<keyword evidence="5" id="KW-1185">Reference proteome</keyword>
<comment type="cofactor">
    <cofactor evidence="1">
        <name>Mg(2+)</name>
        <dbReference type="ChEBI" id="CHEBI:18420"/>
    </cofactor>
</comment>
<evidence type="ECO:0000259" key="3">
    <source>
        <dbReference type="PROSITE" id="PS51462"/>
    </source>
</evidence>
<dbReference type="PANTHER" id="PTHR43046:SF14">
    <property type="entry name" value="MUTT_NUDIX FAMILY PROTEIN"/>
    <property type="match status" value="1"/>
</dbReference>
<gene>
    <name evidence="4" type="ORF">N9R04_09905</name>
</gene>
<evidence type="ECO:0000313" key="4">
    <source>
        <dbReference type="EMBL" id="MCU5746991.1"/>
    </source>
</evidence>
<evidence type="ECO:0000256" key="2">
    <source>
        <dbReference type="ARBA" id="ARBA00022801"/>
    </source>
</evidence>
<accession>A0ABT2QSM6</accession>
<dbReference type="InterPro" id="IPR015797">
    <property type="entry name" value="NUDIX_hydrolase-like_dom_sf"/>
</dbReference>
<dbReference type="InterPro" id="IPR020084">
    <property type="entry name" value="NUDIX_hydrolase_CS"/>
</dbReference>
<dbReference type="RefSeq" id="WP_262856697.1">
    <property type="nucleotide sequence ID" value="NZ_JAOPKZ010000018.1"/>
</dbReference>
<evidence type="ECO:0000256" key="1">
    <source>
        <dbReference type="ARBA" id="ARBA00001946"/>
    </source>
</evidence>
<dbReference type="CDD" id="cd04690">
    <property type="entry name" value="NUDIX_Hydrolase"/>
    <property type="match status" value="1"/>
</dbReference>
<dbReference type="Pfam" id="PF00293">
    <property type="entry name" value="NUDIX"/>
    <property type="match status" value="1"/>
</dbReference>
<dbReference type="EMBL" id="JAOPKZ010000018">
    <property type="protein sequence ID" value="MCU5746991.1"/>
    <property type="molecule type" value="Genomic_DNA"/>
</dbReference>
<dbReference type="Gene3D" id="3.90.79.10">
    <property type="entry name" value="Nucleoside Triphosphate Pyrophosphohydrolase"/>
    <property type="match status" value="1"/>
</dbReference>
<sequence>MIKCVCLVIERGDQVLLAQAHHRDKYYFVGGKIDHDENHTEALSREIQEELNLDIAPSELTYINTVVGAAYPQPNTLTELNCYRTTKEIQWDDVKPHGEITDLRWFDKSEATRIAPAVLQWIDETT</sequence>
<dbReference type="PROSITE" id="PS00893">
    <property type="entry name" value="NUDIX_BOX"/>
    <property type="match status" value="1"/>
</dbReference>
<organism evidence="4 5">
    <name type="scientific">Staphylococcus marylandisciuri</name>
    <dbReference type="NCBI Taxonomy" id="2981529"/>
    <lineage>
        <taxon>Bacteria</taxon>
        <taxon>Bacillati</taxon>
        <taxon>Bacillota</taxon>
        <taxon>Bacilli</taxon>
        <taxon>Bacillales</taxon>
        <taxon>Staphylococcaceae</taxon>
        <taxon>Staphylococcus</taxon>
    </lineage>
</organism>
<feature type="domain" description="Nudix hydrolase" evidence="3">
    <location>
        <begin position="1"/>
        <end position="126"/>
    </location>
</feature>
<evidence type="ECO:0000313" key="5">
    <source>
        <dbReference type="Proteomes" id="UP001209553"/>
    </source>
</evidence>
<dbReference type="PROSITE" id="PS51462">
    <property type="entry name" value="NUDIX"/>
    <property type="match status" value="1"/>
</dbReference>
<dbReference type="Proteomes" id="UP001209553">
    <property type="component" value="Unassembled WGS sequence"/>
</dbReference>